<dbReference type="PANTHER" id="PTHR21087">
    <property type="entry name" value="SHIKIMATE KINASE"/>
    <property type="match status" value="1"/>
</dbReference>
<dbReference type="UniPathway" id="UPA00053">
    <property type="reaction ID" value="UER00088"/>
</dbReference>
<evidence type="ECO:0000256" key="5">
    <source>
        <dbReference type="ARBA" id="ARBA00022679"/>
    </source>
</evidence>
<keyword evidence="13" id="KW-1185">Reference proteome</keyword>
<comment type="subcellular location">
    <subcellularLocation>
        <location evidence="11">Cytoplasm</location>
    </subcellularLocation>
</comment>
<keyword evidence="4 11" id="KW-0028">Amino-acid biosynthesis</keyword>
<dbReference type="GO" id="GO:0005524">
    <property type="term" value="F:ATP binding"/>
    <property type="evidence" value="ECO:0007669"/>
    <property type="project" value="UniProtKB-UniRule"/>
</dbReference>
<dbReference type="GO" id="GO:0008652">
    <property type="term" value="P:amino acid biosynthetic process"/>
    <property type="evidence" value="ECO:0007669"/>
    <property type="project" value="UniProtKB-KW"/>
</dbReference>
<dbReference type="Gene3D" id="3.40.50.300">
    <property type="entry name" value="P-loop containing nucleotide triphosphate hydrolases"/>
    <property type="match status" value="1"/>
</dbReference>
<feature type="binding site" evidence="11">
    <location>
        <position position="77"/>
    </location>
    <ligand>
        <name>substrate</name>
    </ligand>
</feature>
<keyword evidence="7 11" id="KW-0418">Kinase</keyword>
<dbReference type="Pfam" id="PF01202">
    <property type="entry name" value="SKI"/>
    <property type="match status" value="1"/>
</dbReference>
<comment type="pathway">
    <text evidence="1 11">Metabolic intermediate biosynthesis; chorismate biosynthesis; chorismate from D-erythrose 4-phosphate and phosphoenolpyruvate: step 5/7.</text>
</comment>
<evidence type="ECO:0000256" key="6">
    <source>
        <dbReference type="ARBA" id="ARBA00022741"/>
    </source>
</evidence>
<dbReference type="GO" id="GO:0009073">
    <property type="term" value="P:aromatic amino acid family biosynthetic process"/>
    <property type="evidence" value="ECO:0007669"/>
    <property type="project" value="UniProtKB-KW"/>
</dbReference>
<dbReference type="EC" id="2.7.1.71" evidence="3 11"/>
<dbReference type="GO" id="GO:0000287">
    <property type="term" value="F:magnesium ion binding"/>
    <property type="evidence" value="ECO:0007669"/>
    <property type="project" value="UniProtKB-UniRule"/>
</dbReference>
<comment type="catalytic activity">
    <reaction evidence="10 11">
        <text>shikimate + ATP = 3-phosphoshikimate + ADP + H(+)</text>
        <dbReference type="Rhea" id="RHEA:13121"/>
        <dbReference type="ChEBI" id="CHEBI:15378"/>
        <dbReference type="ChEBI" id="CHEBI:30616"/>
        <dbReference type="ChEBI" id="CHEBI:36208"/>
        <dbReference type="ChEBI" id="CHEBI:145989"/>
        <dbReference type="ChEBI" id="CHEBI:456216"/>
        <dbReference type="EC" id="2.7.1.71"/>
    </reaction>
</comment>
<dbReference type="Proteomes" id="UP000273326">
    <property type="component" value="Chromosome"/>
</dbReference>
<feature type="binding site" evidence="11">
    <location>
        <position position="32"/>
    </location>
    <ligand>
        <name>substrate</name>
    </ligand>
</feature>
<reference evidence="13" key="1">
    <citation type="submission" date="2018-12" db="EMBL/GenBank/DDBJ databases">
        <title>Complete genome sequencing of Jeotgalibaca sp. H21T32.</title>
        <authorList>
            <person name="Bae J.-W."/>
            <person name="Lee S.-Y."/>
        </authorList>
    </citation>
    <scope>NUCLEOTIDE SEQUENCE [LARGE SCALE GENOMIC DNA]</scope>
    <source>
        <strain evidence="13">H21T32</strain>
    </source>
</reference>
<proteinExistence type="inferred from homology"/>
<dbReference type="InterPro" id="IPR000623">
    <property type="entry name" value="Shikimate_kinase/TSH1"/>
</dbReference>
<dbReference type="InterPro" id="IPR023000">
    <property type="entry name" value="Shikimate_kinase_CS"/>
</dbReference>
<keyword evidence="11" id="KW-0479">Metal-binding</keyword>
<evidence type="ECO:0000256" key="10">
    <source>
        <dbReference type="ARBA" id="ARBA00048567"/>
    </source>
</evidence>
<feature type="binding site" evidence="11">
    <location>
        <position position="135"/>
    </location>
    <ligand>
        <name>substrate</name>
    </ligand>
</feature>
<feature type="binding site" evidence="11">
    <location>
        <position position="56"/>
    </location>
    <ligand>
        <name>substrate</name>
    </ligand>
</feature>
<evidence type="ECO:0000313" key="12">
    <source>
        <dbReference type="EMBL" id="AZP03277.1"/>
    </source>
</evidence>
<evidence type="ECO:0000256" key="9">
    <source>
        <dbReference type="ARBA" id="ARBA00023141"/>
    </source>
</evidence>
<comment type="similarity">
    <text evidence="2 11">Belongs to the shikimate kinase family.</text>
</comment>
<feature type="binding site" evidence="11">
    <location>
        <position position="14"/>
    </location>
    <ligand>
        <name>Mg(2+)</name>
        <dbReference type="ChEBI" id="CHEBI:18420"/>
    </ligand>
</feature>
<dbReference type="HAMAP" id="MF_00109">
    <property type="entry name" value="Shikimate_kinase"/>
    <property type="match status" value="1"/>
</dbReference>
<evidence type="ECO:0000256" key="8">
    <source>
        <dbReference type="ARBA" id="ARBA00022840"/>
    </source>
</evidence>
<dbReference type="KEGG" id="jeh:EJN90_00560"/>
<evidence type="ECO:0000256" key="11">
    <source>
        <dbReference type="HAMAP-Rule" id="MF_00109"/>
    </source>
</evidence>
<name>A0A3S9H7F6_9LACT</name>
<evidence type="ECO:0000256" key="1">
    <source>
        <dbReference type="ARBA" id="ARBA00004842"/>
    </source>
</evidence>
<keyword evidence="8 11" id="KW-0067">ATP-binding</keyword>
<dbReference type="EMBL" id="CP034465">
    <property type="protein sequence ID" value="AZP03277.1"/>
    <property type="molecule type" value="Genomic_DNA"/>
</dbReference>
<dbReference type="PANTHER" id="PTHR21087:SF16">
    <property type="entry name" value="SHIKIMATE KINASE 1, CHLOROPLASTIC"/>
    <property type="match status" value="1"/>
</dbReference>
<evidence type="ECO:0000256" key="7">
    <source>
        <dbReference type="ARBA" id="ARBA00022777"/>
    </source>
</evidence>
<feature type="binding site" evidence="11">
    <location>
        <position position="117"/>
    </location>
    <ligand>
        <name>ATP</name>
        <dbReference type="ChEBI" id="CHEBI:30616"/>
    </ligand>
</feature>
<keyword evidence="5 11" id="KW-0808">Transferase</keyword>
<dbReference type="InterPro" id="IPR027417">
    <property type="entry name" value="P-loop_NTPase"/>
</dbReference>
<keyword evidence="11" id="KW-0460">Magnesium</keyword>
<keyword evidence="9 11" id="KW-0057">Aromatic amino acid biosynthesis</keyword>
<evidence type="ECO:0000313" key="13">
    <source>
        <dbReference type="Proteomes" id="UP000273326"/>
    </source>
</evidence>
<comment type="cofactor">
    <cofactor evidence="11">
        <name>Mg(2+)</name>
        <dbReference type="ChEBI" id="CHEBI:18420"/>
    </cofactor>
    <text evidence="11">Binds 1 Mg(2+) ion per subunit.</text>
</comment>
<dbReference type="GO" id="GO:0005829">
    <property type="term" value="C:cytosol"/>
    <property type="evidence" value="ECO:0007669"/>
    <property type="project" value="TreeGrafter"/>
</dbReference>
<evidence type="ECO:0000256" key="2">
    <source>
        <dbReference type="ARBA" id="ARBA00006997"/>
    </source>
</evidence>
<dbReference type="CDD" id="cd00464">
    <property type="entry name" value="SK"/>
    <property type="match status" value="1"/>
</dbReference>
<dbReference type="GO" id="GO:0004765">
    <property type="term" value="F:shikimate kinase activity"/>
    <property type="evidence" value="ECO:0007669"/>
    <property type="project" value="UniProtKB-UniRule"/>
</dbReference>
<accession>A0A3S9H7F6</accession>
<evidence type="ECO:0000256" key="4">
    <source>
        <dbReference type="ARBA" id="ARBA00022605"/>
    </source>
</evidence>
<comment type="subunit">
    <text evidence="11">Monomer.</text>
</comment>
<dbReference type="PRINTS" id="PR01100">
    <property type="entry name" value="SHIKIMTKNASE"/>
</dbReference>
<comment type="function">
    <text evidence="11">Catalyzes the specific phosphorylation of the 3-hydroxyl group of shikimic acid using ATP as a cosubstrate.</text>
</comment>
<dbReference type="OrthoDB" id="9800332at2"/>
<keyword evidence="6 11" id="KW-0547">Nucleotide-binding</keyword>
<feature type="binding site" evidence="11">
    <location>
        <begin position="10"/>
        <end position="15"/>
    </location>
    <ligand>
        <name>ATP</name>
        <dbReference type="ChEBI" id="CHEBI:30616"/>
    </ligand>
</feature>
<evidence type="ECO:0000256" key="3">
    <source>
        <dbReference type="ARBA" id="ARBA00012154"/>
    </source>
</evidence>
<protein>
    <recommendedName>
        <fullName evidence="3 11">Shikimate kinase</fullName>
        <shortName evidence="11">SK</shortName>
        <ecNumber evidence="3 11">2.7.1.71</ecNumber>
    </recommendedName>
</protein>
<dbReference type="SUPFAM" id="SSF52540">
    <property type="entry name" value="P-loop containing nucleoside triphosphate hydrolases"/>
    <property type="match status" value="1"/>
</dbReference>
<dbReference type="AlphaFoldDB" id="A0A3S9H7F6"/>
<comment type="caution">
    <text evidence="11">Lacks conserved residue(s) required for the propagation of feature annotation.</text>
</comment>
<dbReference type="PROSITE" id="PS01128">
    <property type="entry name" value="SHIKIMATE_KINASE"/>
    <property type="match status" value="1"/>
</dbReference>
<dbReference type="RefSeq" id="WP_126108378.1">
    <property type="nucleotide sequence ID" value="NZ_CP034465.1"/>
</dbReference>
<sequence length="167" mass="19290">MAIILIGFMGAGKTSVGKLLGKKTEKNFIDLDYEISKRLQMPISEFFVEYGEEKFREIEHELLLEYHQSSGVISTGGGCIETVACRELLKQQTQVIYLQAEFNTLWNRIIDDQLNIRPLAQSNESKDLKRIYQKRLEFYEDCAAHTIATDHLTTEDVVKQILQTIDW</sequence>
<gene>
    <name evidence="11" type="primary">aroK</name>
    <name evidence="12" type="ORF">EJN90_00560</name>
</gene>
<dbReference type="GO" id="GO:0009423">
    <property type="term" value="P:chorismate biosynthetic process"/>
    <property type="evidence" value="ECO:0007669"/>
    <property type="project" value="UniProtKB-UniRule"/>
</dbReference>
<dbReference type="InterPro" id="IPR031322">
    <property type="entry name" value="Shikimate/glucono_kinase"/>
</dbReference>
<organism evidence="12 13">
    <name type="scientific">Jeotgalibaca ciconiae</name>
    <dbReference type="NCBI Taxonomy" id="2496265"/>
    <lineage>
        <taxon>Bacteria</taxon>
        <taxon>Bacillati</taxon>
        <taxon>Bacillota</taxon>
        <taxon>Bacilli</taxon>
        <taxon>Lactobacillales</taxon>
        <taxon>Carnobacteriaceae</taxon>
        <taxon>Jeotgalibaca</taxon>
    </lineage>
</organism>
<keyword evidence="11" id="KW-0963">Cytoplasm</keyword>